<dbReference type="CDD" id="cd00293">
    <property type="entry name" value="USP-like"/>
    <property type="match status" value="2"/>
</dbReference>
<dbReference type="STRING" id="313596.RB2501_09600"/>
<dbReference type="PRINTS" id="PR01438">
    <property type="entry name" value="UNVRSLSTRESS"/>
</dbReference>
<organism evidence="3 4">
    <name type="scientific">Robiginitalea biformata (strain ATCC BAA-864 / DSM 15991 / KCTC 12146 / HTCC2501)</name>
    <dbReference type="NCBI Taxonomy" id="313596"/>
    <lineage>
        <taxon>Bacteria</taxon>
        <taxon>Pseudomonadati</taxon>
        <taxon>Bacteroidota</taxon>
        <taxon>Flavobacteriia</taxon>
        <taxon>Flavobacteriales</taxon>
        <taxon>Flavobacteriaceae</taxon>
        <taxon>Robiginitalea</taxon>
    </lineage>
</organism>
<dbReference type="InterPro" id="IPR014729">
    <property type="entry name" value="Rossmann-like_a/b/a_fold"/>
</dbReference>
<dbReference type="Gene3D" id="3.40.50.620">
    <property type="entry name" value="HUPs"/>
    <property type="match status" value="2"/>
</dbReference>
<proteinExistence type="inferred from homology"/>
<evidence type="ECO:0000313" key="4">
    <source>
        <dbReference type="Proteomes" id="UP000009049"/>
    </source>
</evidence>
<dbReference type="EMBL" id="CP001712">
    <property type="protein sequence ID" value="EAR17148.1"/>
    <property type="molecule type" value="Genomic_DNA"/>
</dbReference>
<name>A4CJP0_ROBBH</name>
<dbReference type="OrthoDB" id="9788959at2"/>
<dbReference type="eggNOG" id="COG0589">
    <property type="taxonomic scope" value="Bacteria"/>
</dbReference>
<dbReference type="PANTHER" id="PTHR46268">
    <property type="entry name" value="STRESS RESPONSE PROTEIN NHAX"/>
    <property type="match status" value="1"/>
</dbReference>
<dbReference type="Proteomes" id="UP000009049">
    <property type="component" value="Chromosome"/>
</dbReference>
<dbReference type="AlphaFoldDB" id="A4CJP0"/>
<dbReference type="InterPro" id="IPR006015">
    <property type="entry name" value="Universal_stress_UspA"/>
</dbReference>
<dbReference type="SUPFAM" id="SSF52402">
    <property type="entry name" value="Adenine nucleotide alpha hydrolases-like"/>
    <property type="match status" value="2"/>
</dbReference>
<dbReference type="KEGG" id="rbi:RB2501_09600"/>
<sequence>MKNILIPTDFSTNAWRAIEYALLFFKDETCTFYLLHVYSPAFYRVDYMTGGPEMSGIPDVGVDISIRGLEQTLKDIKKEYQNPRYRFELVSSFNTLTDEIRELSQRKQMDLIVMGTQGATGARQVFLGSNTVHVIRKTRTPLLAVPSQTTYRPPRMALFPSDYLSHYKREDLKPALDFIRAHDSRVLILHILEKGGLTDTQKDNKRHLERCMEEIEYEIVEEPAGKLPEAILQFIAEHPIDLLVMMNRGHSFLERLLVRQNIDQIGFHVKIPFLVAPDTCDPAA</sequence>
<evidence type="ECO:0000256" key="1">
    <source>
        <dbReference type="ARBA" id="ARBA00008791"/>
    </source>
</evidence>
<protein>
    <submittedName>
        <fullName evidence="3">Universal stress protein</fullName>
    </submittedName>
</protein>
<evidence type="ECO:0000259" key="2">
    <source>
        <dbReference type="Pfam" id="PF00582"/>
    </source>
</evidence>
<evidence type="ECO:0000313" key="3">
    <source>
        <dbReference type="EMBL" id="EAR17148.1"/>
    </source>
</evidence>
<gene>
    <name evidence="3" type="ordered locus">RB2501_09600</name>
</gene>
<dbReference type="InterPro" id="IPR006016">
    <property type="entry name" value="UspA"/>
</dbReference>
<dbReference type="PANTHER" id="PTHR46268:SF6">
    <property type="entry name" value="UNIVERSAL STRESS PROTEIN UP12"/>
    <property type="match status" value="1"/>
</dbReference>
<feature type="domain" description="UspA" evidence="2">
    <location>
        <begin position="1"/>
        <end position="146"/>
    </location>
</feature>
<reference evidence="3 4" key="1">
    <citation type="journal article" date="2009" name="J. Bacteriol.">
        <title>Complete genome sequence of Robiginitalea biformata HTCC2501.</title>
        <authorList>
            <person name="Oh H.M."/>
            <person name="Giovannoni S.J."/>
            <person name="Lee K."/>
            <person name="Ferriera S."/>
            <person name="Johnson J."/>
            <person name="Cho J.C."/>
        </authorList>
    </citation>
    <scope>NUCLEOTIDE SEQUENCE [LARGE SCALE GENOMIC DNA]</scope>
    <source>
        <strain evidence="4">ATCC BAA-864 / HTCC2501 / KCTC 12146</strain>
    </source>
</reference>
<dbReference type="Pfam" id="PF00582">
    <property type="entry name" value="Usp"/>
    <property type="match status" value="2"/>
</dbReference>
<dbReference type="RefSeq" id="WP_015753903.1">
    <property type="nucleotide sequence ID" value="NC_013222.1"/>
</dbReference>
<dbReference type="HOGENOM" id="CLU_049301_2_4_10"/>
<feature type="domain" description="UspA" evidence="2">
    <location>
        <begin position="209"/>
        <end position="276"/>
    </location>
</feature>
<comment type="similarity">
    <text evidence="1">Belongs to the universal stress protein A family.</text>
</comment>
<keyword evidence="4" id="KW-1185">Reference proteome</keyword>
<accession>A4CJP0</accession>